<feature type="transmembrane region" description="Helical" evidence="1">
    <location>
        <begin position="132"/>
        <end position="156"/>
    </location>
</feature>
<gene>
    <name evidence="2" type="ORF">GCM10020369_45230</name>
</gene>
<sequence>MTALAPAAVLAPARTRTLLTGAAVAGPLWAVVSLGQALTRDGFELTRHPLSALSNGSLGWVQIVNFVVAGILLLAGAAGLRRAMAGTPGGRWVPRLVAAAGVGMAAAGVFVMDPADGFPAGTPAGMPATLSWHSYGHMVAGTVTFVSLIAACYVLVRHFRRTGRPGSALASAVAGTALLVGDGWAMTGGAAGSATLAVGAITAMLWIAVVAARFRVAS</sequence>
<evidence type="ECO:0000313" key="2">
    <source>
        <dbReference type="EMBL" id="GAA3390612.1"/>
    </source>
</evidence>
<keyword evidence="1" id="KW-1133">Transmembrane helix</keyword>
<evidence type="ECO:0008006" key="4">
    <source>
        <dbReference type="Google" id="ProtNLM"/>
    </source>
</evidence>
<feature type="transmembrane region" description="Helical" evidence="1">
    <location>
        <begin position="168"/>
        <end position="187"/>
    </location>
</feature>
<dbReference type="InterPro" id="IPR009339">
    <property type="entry name" value="DUF998"/>
</dbReference>
<dbReference type="Pfam" id="PF06197">
    <property type="entry name" value="DUF998"/>
    <property type="match status" value="1"/>
</dbReference>
<reference evidence="3" key="1">
    <citation type="journal article" date="2019" name="Int. J. Syst. Evol. Microbiol.">
        <title>The Global Catalogue of Microorganisms (GCM) 10K type strain sequencing project: providing services to taxonomists for standard genome sequencing and annotation.</title>
        <authorList>
            <consortium name="The Broad Institute Genomics Platform"/>
            <consortium name="The Broad Institute Genome Sequencing Center for Infectious Disease"/>
            <person name="Wu L."/>
            <person name="Ma J."/>
        </authorList>
    </citation>
    <scope>NUCLEOTIDE SEQUENCE [LARGE SCALE GENOMIC DNA]</scope>
    <source>
        <strain evidence="3">JCM 9458</strain>
    </source>
</reference>
<feature type="transmembrane region" description="Helical" evidence="1">
    <location>
        <begin position="18"/>
        <end position="38"/>
    </location>
</feature>
<organism evidence="2 3">
    <name type="scientific">Cryptosporangium minutisporangium</name>
    <dbReference type="NCBI Taxonomy" id="113569"/>
    <lineage>
        <taxon>Bacteria</taxon>
        <taxon>Bacillati</taxon>
        <taxon>Actinomycetota</taxon>
        <taxon>Actinomycetes</taxon>
        <taxon>Cryptosporangiales</taxon>
        <taxon>Cryptosporangiaceae</taxon>
        <taxon>Cryptosporangium</taxon>
    </lineage>
</organism>
<evidence type="ECO:0000313" key="3">
    <source>
        <dbReference type="Proteomes" id="UP001501676"/>
    </source>
</evidence>
<name>A0ABP6T179_9ACTN</name>
<dbReference type="EMBL" id="BAAAYN010000029">
    <property type="protein sequence ID" value="GAA3390612.1"/>
    <property type="molecule type" value="Genomic_DNA"/>
</dbReference>
<feature type="transmembrane region" description="Helical" evidence="1">
    <location>
        <begin position="193"/>
        <end position="214"/>
    </location>
</feature>
<keyword evidence="1" id="KW-0472">Membrane</keyword>
<keyword evidence="1" id="KW-0812">Transmembrane</keyword>
<proteinExistence type="predicted"/>
<feature type="transmembrane region" description="Helical" evidence="1">
    <location>
        <begin position="58"/>
        <end position="80"/>
    </location>
</feature>
<evidence type="ECO:0000256" key="1">
    <source>
        <dbReference type="SAM" id="Phobius"/>
    </source>
</evidence>
<dbReference type="RefSeq" id="WP_345730174.1">
    <property type="nucleotide sequence ID" value="NZ_BAAAYN010000029.1"/>
</dbReference>
<accession>A0ABP6T179</accession>
<protein>
    <recommendedName>
        <fullName evidence="4">DUF998 domain-containing protein</fullName>
    </recommendedName>
</protein>
<keyword evidence="3" id="KW-1185">Reference proteome</keyword>
<comment type="caution">
    <text evidence="2">The sequence shown here is derived from an EMBL/GenBank/DDBJ whole genome shotgun (WGS) entry which is preliminary data.</text>
</comment>
<feature type="transmembrane region" description="Helical" evidence="1">
    <location>
        <begin position="92"/>
        <end position="112"/>
    </location>
</feature>
<dbReference type="Proteomes" id="UP001501676">
    <property type="component" value="Unassembled WGS sequence"/>
</dbReference>